<evidence type="ECO:0000313" key="4">
    <source>
        <dbReference type="Proteomes" id="UP001595898"/>
    </source>
</evidence>
<name>A0ABD5PVH2_9EURY</name>
<feature type="transmembrane region" description="Helical" evidence="1">
    <location>
        <begin position="185"/>
        <end position="206"/>
    </location>
</feature>
<feature type="transmembrane region" description="Helical" evidence="1">
    <location>
        <begin position="247"/>
        <end position="267"/>
    </location>
</feature>
<dbReference type="InterPro" id="IPR037185">
    <property type="entry name" value="EmrE-like"/>
</dbReference>
<dbReference type="AlphaFoldDB" id="A0ABD5PVH2"/>
<keyword evidence="1" id="KW-0812">Transmembrane</keyword>
<protein>
    <submittedName>
        <fullName evidence="3">DMT family transporter</fullName>
    </submittedName>
</protein>
<dbReference type="RefSeq" id="WP_250141195.1">
    <property type="nucleotide sequence ID" value="NZ_JALIQP010000003.1"/>
</dbReference>
<feature type="transmembrane region" description="Helical" evidence="1">
    <location>
        <begin position="94"/>
        <end position="119"/>
    </location>
</feature>
<feature type="transmembrane region" description="Helical" evidence="1">
    <location>
        <begin position="126"/>
        <end position="143"/>
    </location>
</feature>
<dbReference type="PANTHER" id="PTHR22911">
    <property type="entry name" value="ACYL-MALONYL CONDENSING ENZYME-RELATED"/>
    <property type="match status" value="1"/>
</dbReference>
<dbReference type="Pfam" id="PF00892">
    <property type="entry name" value="EamA"/>
    <property type="match status" value="2"/>
</dbReference>
<feature type="domain" description="EamA" evidence="2">
    <location>
        <begin position="156"/>
        <end position="290"/>
    </location>
</feature>
<comment type="caution">
    <text evidence="3">The sequence shown here is derived from an EMBL/GenBank/DDBJ whole genome shotgun (WGS) entry which is preliminary data.</text>
</comment>
<dbReference type="InterPro" id="IPR000620">
    <property type="entry name" value="EamA_dom"/>
</dbReference>
<evidence type="ECO:0000313" key="3">
    <source>
        <dbReference type="EMBL" id="MFC4544462.1"/>
    </source>
</evidence>
<evidence type="ECO:0000259" key="2">
    <source>
        <dbReference type="Pfam" id="PF00892"/>
    </source>
</evidence>
<feature type="transmembrane region" description="Helical" evidence="1">
    <location>
        <begin position="70"/>
        <end position="88"/>
    </location>
</feature>
<keyword evidence="4" id="KW-1185">Reference proteome</keyword>
<feature type="transmembrane region" description="Helical" evidence="1">
    <location>
        <begin position="40"/>
        <end position="58"/>
    </location>
</feature>
<feature type="transmembrane region" description="Helical" evidence="1">
    <location>
        <begin position="273"/>
        <end position="291"/>
    </location>
</feature>
<feature type="domain" description="EamA" evidence="2">
    <location>
        <begin position="13"/>
        <end position="141"/>
    </location>
</feature>
<organism evidence="3 4">
    <name type="scientific">Halosolutus amylolyticus</name>
    <dbReference type="NCBI Taxonomy" id="2932267"/>
    <lineage>
        <taxon>Archaea</taxon>
        <taxon>Methanobacteriati</taxon>
        <taxon>Methanobacteriota</taxon>
        <taxon>Stenosarchaea group</taxon>
        <taxon>Halobacteria</taxon>
        <taxon>Halobacteriales</taxon>
        <taxon>Natrialbaceae</taxon>
        <taxon>Halosolutus</taxon>
    </lineage>
</organism>
<sequence length="307" mass="32145">MNRSDLEVTPVAALAFAVFAASTSAILVRWSTAPSSIAAFYRVLFTTTLVAPIALLSYREEFGRLSWTDLGFAIVAGVALAVHFAAWFESLNHTSVAASVTLVQTQPIFVALGAALVLGERVNRETVVGIAIAIVGAAAMSFGDAGEAPISDTTLYGNSLALLGAITVAGYVLAGRSIRQRVSLFPYVTVVYTACALTLGLLVGAQGHAYLAYPPREWLLFLGMAIGPGILGHTIVNWVLKHLESVVVSVGWLGEPVGATLLALVLLAEVPDAITIAGGAIVLAGIYVTTIERERRRGPEDAPATDD</sequence>
<dbReference type="Proteomes" id="UP001595898">
    <property type="component" value="Unassembled WGS sequence"/>
</dbReference>
<keyword evidence="1" id="KW-0472">Membrane</keyword>
<dbReference type="PANTHER" id="PTHR22911:SF76">
    <property type="entry name" value="EAMA DOMAIN-CONTAINING PROTEIN"/>
    <property type="match status" value="1"/>
</dbReference>
<dbReference type="SUPFAM" id="SSF103481">
    <property type="entry name" value="Multidrug resistance efflux transporter EmrE"/>
    <property type="match status" value="2"/>
</dbReference>
<accession>A0ABD5PVH2</accession>
<gene>
    <name evidence="3" type="ORF">ACFO5R_21255</name>
</gene>
<proteinExistence type="predicted"/>
<dbReference type="EMBL" id="JBHSFA010000011">
    <property type="protein sequence ID" value="MFC4544462.1"/>
    <property type="molecule type" value="Genomic_DNA"/>
</dbReference>
<evidence type="ECO:0000256" key="1">
    <source>
        <dbReference type="SAM" id="Phobius"/>
    </source>
</evidence>
<keyword evidence="1" id="KW-1133">Transmembrane helix</keyword>
<feature type="transmembrane region" description="Helical" evidence="1">
    <location>
        <begin position="218"/>
        <end position="240"/>
    </location>
</feature>
<feature type="transmembrane region" description="Helical" evidence="1">
    <location>
        <begin position="155"/>
        <end position="173"/>
    </location>
</feature>
<reference evidence="3 4" key="1">
    <citation type="journal article" date="2019" name="Int. J. Syst. Evol. Microbiol.">
        <title>The Global Catalogue of Microorganisms (GCM) 10K type strain sequencing project: providing services to taxonomists for standard genome sequencing and annotation.</title>
        <authorList>
            <consortium name="The Broad Institute Genomics Platform"/>
            <consortium name="The Broad Institute Genome Sequencing Center for Infectious Disease"/>
            <person name="Wu L."/>
            <person name="Ma J."/>
        </authorList>
    </citation>
    <scope>NUCLEOTIDE SEQUENCE [LARGE SCALE GENOMIC DNA]</scope>
    <source>
        <strain evidence="3 4">WLHS5</strain>
    </source>
</reference>